<gene>
    <name evidence="1" type="ORF">FSB_LOCUS53277</name>
</gene>
<dbReference type="AlphaFoldDB" id="A0A2N9IM61"/>
<organism evidence="1">
    <name type="scientific">Fagus sylvatica</name>
    <name type="common">Beechnut</name>
    <dbReference type="NCBI Taxonomy" id="28930"/>
    <lineage>
        <taxon>Eukaryota</taxon>
        <taxon>Viridiplantae</taxon>
        <taxon>Streptophyta</taxon>
        <taxon>Embryophyta</taxon>
        <taxon>Tracheophyta</taxon>
        <taxon>Spermatophyta</taxon>
        <taxon>Magnoliopsida</taxon>
        <taxon>eudicotyledons</taxon>
        <taxon>Gunneridae</taxon>
        <taxon>Pentapetalae</taxon>
        <taxon>rosids</taxon>
        <taxon>fabids</taxon>
        <taxon>Fagales</taxon>
        <taxon>Fagaceae</taxon>
        <taxon>Fagus</taxon>
    </lineage>
</organism>
<sequence length="232" mass="25665">MGIKLLSYRRSELKLSDHRPVTATYMAEVEVFSPRKLQRALTFTDAEIENEEFIADVGIDVGMSCLRLGEIGLLRAASTTPLLSHFPFHLSFIRSGLVWVGFAGGFGWLETLTDSLYFVGTTFPFQWASRSSMAVDVLWALSLGTSSSSRFYRLPYPWGSSFKTLLFEEPQHPNLMASLAIVNPIRLLSGLLGWDQGSKSSAVPDIACCGCSCNLLDFGQVLCRLVLLLLLL</sequence>
<evidence type="ECO:0008006" key="2">
    <source>
        <dbReference type="Google" id="ProtNLM"/>
    </source>
</evidence>
<dbReference type="Gene3D" id="3.60.10.10">
    <property type="entry name" value="Endonuclease/exonuclease/phosphatase"/>
    <property type="match status" value="1"/>
</dbReference>
<evidence type="ECO:0000313" key="1">
    <source>
        <dbReference type="EMBL" id="SPD25395.1"/>
    </source>
</evidence>
<reference evidence="1" key="1">
    <citation type="submission" date="2018-02" db="EMBL/GenBank/DDBJ databases">
        <authorList>
            <person name="Cohen D.B."/>
            <person name="Kent A.D."/>
        </authorList>
    </citation>
    <scope>NUCLEOTIDE SEQUENCE</scope>
</reference>
<protein>
    <recommendedName>
        <fullName evidence="2">Inositol polyphosphate-related phosphatase domain-containing protein</fullName>
    </recommendedName>
</protein>
<proteinExistence type="predicted"/>
<dbReference type="InterPro" id="IPR036691">
    <property type="entry name" value="Endo/exonu/phosph_ase_sf"/>
</dbReference>
<dbReference type="EMBL" id="OIVN01006115">
    <property type="protein sequence ID" value="SPD25395.1"/>
    <property type="molecule type" value="Genomic_DNA"/>
</dbReference>
<name>A0A2N9IM61_FAGSY</name>
<accession>A0A2N9IM61</accession>